<evidence type="ECO:0000313" key="5">
    <source>
        <dbReference type="Proteomes" id="UP001652625"/>
    </source>
</evidence>
<dbReference type="InterPro" id="IPR011990">
    <property type="entry name" value="TPR-like_helical_dom_sf"/>
</dbReference>
<dbReference type="Pfam" id="PF02141">
    <property type="entry name" value="DENN"/>
    <property type="match status" value="1"/>
</dbReference>
<dbReference type="SMART" id="SM00799">
    <property type="entry name" value="DENN"/>
    <property type="match status" value="1"/>
</dbReference>
<evidence type="ECO:0000256" key="1">
    <source>
        <dbReference type="SAM" id="MobiDB-lite"/>
    </source>
</evidence>
<evidence type="ECO:0000259" key="2">
    <source>
        <dbReference type="SMART" id="SM00799"/>
    </source>
</evidence>
<feature type="domain" description="uDENN" evidence="3">
    <location>
        <begin position="155"/>
        <end position="262"/>
    </location>
</feature>
<reference evidence="6" key="1">
    <citation type="submission" date="2025-08" db="UniProtKB">
        <authorList>
            <consortium name="RefSeq"/>
        </authorList>
    </citation>
    <scope>IDENTIFICATION</scope>
</reference>
<accession>A0ABM4DE80</accession>
<gene>
    <name evidence="6" type="primary">LOC100214671</name>
</gene>
<feature type="region of interest" description="Disordered" evidence="1">
    <location>
        <begin position="704"/>
        <end position="725"/>
    </location>
</feature>
<dbReference type="RefSeq" id="XP_065672718.1">
    <property type="nucleotide sequence ID" value="XM_065816646.1"/>
</dbReference>
<dbReference type="InterPro" id="IPR051696">
    <property type="entry name" value="DENN_Domain_GEFs"/>
</dbReference>
<dbReference type="Gene3D" id="2.100.10.50">
    <property type="match status" value="1"/>
</dbReference>
<dbReference type="Proteomes" id="UP001652625">
    <property type="component" value="Chromosome 13"/>
</dbReference>
<dbReference type="PANTHER" id="PTHR12296:SF30">
    <property type="entry name" value="DENN DOMAIN-CONTAINING PROTEIN CRAG"/>
    <property type="match status" value="1"/>
</dbReference>
<dbReference type="InterPro" id="IPR043153">
    <property type="entry name" value="DENN_C"/>
</dbReference>
<dbReference type="Pfam" id="PF03455">
    <property type="entry name" value="dDENN"/>
    <property type="match status" value="1"/>
</dbReference>
<feature type="domain" description="dDENN" evidence="4">
    <location>
        <begin position="544"/>
        <end position="618"/>
    </location>
</feature>
<dbReference type="PANTHER" id="PTHR12296">
    <property type="entry name" value="DENN DOMAIN-CONTAINING PROTEIN 4"/>
    <property type="match status" value="1"/>
</dbReference>
<keyword evidence="5" id="KW-1185">Reference proteome</keyword>
<name>A0ABM4DE80_HYDVU</name>
<feature type="domain" description="cDENN" evidence="2">
    <location>
        <begin position="293"/>
        <end position="476"/>
    </location>
</feature>
<dbReference type="InterPro" id="IPR005112">
    <property type="entry name" value="dDENN_dom"/>
</dbReference>
<dbReference type="Pfam" id="PF03456">
    <property type="entry name" value="uDENN"/>
    <property type="match status" value="1"/>
</dbReference>
<organism evidence="5 6">
    <name type="scientific">Hydra vulgaris</name>
    <name type="common">Hydra</name>
    <name type="synonym">Hydra attenuata</name>
    <dbReference type="NCBI Taxonomy" id="6087"/>
    <lineage>
        <taxon>Eukaryota</taxon>
        <taxon>Metazoa</taxon>
        <taxon>Cnidaria</taxon>
        <taxon>Hydrozoa</taxon>
        <taxon>Hydroidolina</taxon>
        <taxon>Anthoathecata</taxon>
        <taxon>Aplanulata</taxon>
        <taxon>Hydridae</taxon>
        <taxon>Hydra</taxon>
    </lineage>
</organism>
<dbReference type="Gene3D" id="1.25.40.10">
    <property type="entry name" value="Tetratricopeptide repeat domain"/>
    <property type="match status" value="1"/>
</dbReference>
<dbReference type="InterPro" id="IPR001194">
    <property type="entry name" value="cDENN_dom"/>
</dbReference>
<protein>
    <submittedName>
        <fullName evidence="6">C-myc promoter-binding protein isoform X3</fullName>
    </submittedName>
</protein>
<dbReference type="InterPro" id="IPR005113">
    <property type="entry name" value="uDENN_dom"/>
</dbReference>
<dbReference type="SMART" id="SM00801">
    <property type="entry name" value="dDENN"/>
    <property type="match status" value="1"/>
</dbReference>
<evidence type="ECO:0000313" key="6">
    <source>
        <dbReference type="RefSeq" id="XP_065672718.1"/>
    </source>
</evidence>
<dbReference type="SMART" id="SM00800">
    <property type="entry name" value="uDENN"/>
    <property type="match status" value="1"/>
</dbReference>
<dbReference type="GeneID" id="100214671"/>
<evidence type="ECO:0000259" key="3">
    <source>
        <dbReference type="SMART" id="SM00800"/>
    </source>
</evidence>
<dbReference type="Gene3D" id="3.40.50.11500">
    <property type="match status" value="1"/>
</dbReference>
<evidence type="ECO:0000259" key="4">
    <source>
        <dbReference type="SMART" id="SM00801"/>
    </source>
</evidence>
<proteinExistence type="predicted"/>
<sequence>MIEEHRVADYFVTVGLNNLGKPECDYETLEPITDLAVIFKSAGEEPPDGFECIETTPSGLPANLNHGSLRSPTCYLCFRRGRDKPPLTDIGVLHEGRQRLMHGCDIVLKTPSKLFANVNNASNSRLFITYRRASPQFAHSSLAVIDICVIITNKGEKPPHAFCLIDRNLNQGLGGSAVYLCYRKSLARTNSLTYSAEIISKYPTTDYKDYPLPDSVQLFCLPLGAVIECWPETAQPPLPIFSTFALTDAKGEKIYGAGVTFFEEFPKENFTEEVNALLFQQQKNYKDQRLVAQTNKCICLLSRYPFFDAFRRFLMALYRISVSGKQNIPIERYISHFMHNVPFPTPRKPRVFVQMTHEGFEITEPSNGPLPVSGASYTALLRCLGTENTLTLLACILTEQKILVHSLRPALLTSVGEALTSLIFPFQWKCPYIPLCPLVLADVLSAPFPFIYGIDSRYFDQGSPPCDVTCVDLDTNMITQASETRDFKQINWKSLPKKPCKVLKDKLDEVFLQLHNVPNEDNNSAVEMAPLNVDSVSVSRKENIEVDIQEAFLRFHAQILQGYDQYLLPITSRPNIGSRDLTTLFDLAGFMKSRPRGTEKFFQLLTRTQLFNHFVEIRSLSSSNDAVLMFFDECIDKCDTPARLLHNERFSNSFTTVVVTPPDKNGLPKDDYYIYNGFPKFKPELFIQIPSSLNNTSYSHLNTPPRSPVVGRTKHEREQGSVSAKKQANSPMMWARCLLGHCYTIWFIQLPAFVKYHHDKKSMLYTAFDILQNISKSKAKLPDEVCFRVLMQLSGQFNHPALAVKVLFEMKRIGLQPNAVTWGYYHRAVLEGEWQPEELRSSPQKLWNKARIVFSVIHAFKKSHNDSKKLVILNESEDDLSRVGINPIVNTLIQLETESVGAASDGGYSSELLSTEDLTRQQPVTECLIEFGEEPKKSLSSNNIVSMKKHIRNLSMSSQISDNEIINQIKINKLKETSRSLSTSMVDSPTTSLEKMWNNNLSLGSSCPKSFYVQKSPISLEAVICSSQICSTCDKIIYDEEVMGAWSADDSNLNILCPFCQTKRVPMLEIKLKDYSQNLGSRNNIECKEGCVSNQNSFSLSSLSDSLVSKVPSEKETSSIQQLEDFFSPSLDQLPGTSAKPASVKHESALNSLITVEDNFNACSSPSHSSSGAVETPQRPFIVKHRKTISNCSTGVSSFLDSPVESESCSVPYLSPLVLRKEVENLLENNGDHVLQTAEIVREKPILFWNMVWYFRRLGLPSHLPMLLSASRGKHISLSSNEVVISTSWDMNRQTKSTVPLYMLWNLPEDKHYLLADYNWTPYNTLKTINLHVQKNDIMEPIKILLEERSRQQKENPNLHWSLYRELMFLSLVSCGEDNIDIDAFDREYKIAYKEMHRLHSDRLYPDDKSPTVKASFCRKAFQPPTLQPRNPKLIFM</sequence>